<dbReference type="Proteomes" id="UP000054630">
    <property type="component" value="Unassembled WGS sequence"/>
</dbReference>
<sequence length="149" mass="17207">MILEMGSDAADFHFSHDHWFTFFVAACRSDEQTEILSPSRQLYSKYTTILQNGFYDVKFDSQRQWTGHVFDKLVRLFGASQFCAPVVQSEHSITDLQHATSEQRRLPFSMRVFTFGHHMTAVEDETIASTVAAVQHNFHHFTSAYLPVR</sequence>
<comment type="caution">
    <text evidence="1">The sequence shown here is derived from an EMBL/GenBank/DDBJ whole genome shotgun (WGS) entry which is preliminary data.</text>
</comment>
<dbReference type="AlphaFoldDB" id="A0A0V0RHR3"/>
<protein>
    <submittedName>
        <fullName evidence="1">Uncharacterized protein</fullName>
    </submittedName>
</protein>
<reference evidence="1 2" key="1">
    <citation type="submission" date="2015-01" db="EMBL/GenBank/DDBJ databases">
        <title>Evolution of Trichinella species and genotypes.</title>
        <authorList>
            <person name="Korhonen P.K."/>
            <person name="Edoardo P."/>
            <person name="Giuseppe L.R."/>
            <person name="Gasser R.B."/>
        </authorList>
    </citation>
    <scope>NUCLEOTIDE SEQUENCE [LARGE SCALE GENOMIC DNA]</scope>
    <source>
        <strain evidence="1">ISS37</strain>
    </source>
</reference>
<evidence type="ECO:0000313" key="2">
    <source>
        <dbReference type="Proteomes" id="UP000054630"/>
    </source>
</evidence>
<dbReference type="EMBL" id="JYDL01000182">
    <property type="protein sequence ID" value="KRX13834.1"/>
    <property type="molecule type" value="Genomic_DNA"/>
</dbReference>
<name>A0A0V0RHR3_9BILA</name>
<keyword evidence="2" id="KW-1185">Reference proteome</keyword>
<evidence type="ECO:0000313" key="1">
    <source>
        <dbReference type="EMBL" id="KRX13834.1"/>
    </source>
</evidence>
<gene>
    <name evidence="1" type="ORF">T07_15151</name>
</gene>
<proteinExistence type="predicted"/>
<organism evidence="1 2">
    <name type="scientific">Trichinella nelsoni</name>
    <dbReference type="NCBI Taxonomy" id="6336"/>
    <lineage>
        <taxon>Eukaryota</taxon>
        <taxon>Metazoa</taxon>
        <taxon>Ecdysozoa</taxon>
        <taxon>Nematoda</taxon>
        <taxon>Enoplea</taxon>
        <taxon>Dorylaimia</taxon>
        <taxon>Trichinellida</taxon>
        <taxon>Trichinellidae</taxon>
        <taxon>Trichinella</taxon>
    </lineage>
</organism>
<accession>A0A0V0RHR3</accession>